<protein>
    <submittedName>
        <fullName evidence="1">Uncharacterized protein</fullName>
    </submittedName>
</protein>
<organism evidence="1 2">
    <name type="scientific">Anaerosacchariphilus polymeriproducens</name>
    <dbReference type="NCBI Taxonomy" id="1812858"/>
    <lineage>
        <taxon>Bacteria</taxon>
        <taxon>Bacillati</taxon>
        <taxon>Bacillota</taxon>
        <taxon>Clostridia</taxon>
        <taxon>Lachnospirales</taxon>
        <taxon>Lachnospiraceae</taxon>
        <taxon>Anaerosacchariphilus</taxon>
    </lineage>
</organism>
<dbReference type="EMBL" id="QRCT01000051">
    <property type="protein sequence ID" value="RDU21864.1"/>
    <property type="molecule type" value="Genomic_DNA"/>
</dbReference>
<dbReference type="RefSeq" id="WP_115483596.1">
    <property type="nucleotide sequence ID" value="NZ_QRCT01000051.1"/>
</dbReference>
<accession>A0A371AQP9</accession>
<comment type="caution">
    <text evidence="1">The sequence shown here is derived from an EMBL/GenBank/DDBJ whole genome shotgun (WGS) entry which is preliminary data.</text>
</comment>
<proteinExistence type="predicted"/>
<reference evidence="1 2" key="1">
    <citation type="submission" date="2018-07" db="EMBL/GenBank/DDBJ databases">
        <title>Anaerosacharophilus polymeroproducens gen. nov. sp. nov., an anaerobic bacterium isolated from salt field.</title>
        <authorList>
            <person name="Kim W."/>
            <person name="Yang S.-H."/>
            <person name="Oh J."/>
            <person name="Lee J.-H."/>
            <person name="Kwon K.K."/>
        </authorList>
    </citation>
    <scope>NUCLEOTIDE SEQUENCE [LARGE SCALE GENOMIC DNA]</scope>
    <source>
        <strain evidence="1 2">MCWD5</strain>
    </source>
</reference>
<dbReference type="Proteomes" id="UP000255036">
    <property type="component" value="Unassembled WGS sequence"/>
</dbReference>
<keyword evidence="2" id="KW-1185">Reference proteome</keyword>
<gene>
    <name evidence="1" type="ORF">DWV06_17945</name>
</gene>
<name>A0A371AQP9_9FIRM</name>
<evidence type="ECO:0000313" key="1">
    <source>
        <dbReference type="EMBL" id="RDU21864.1"/>
    </source>
</evidence>
<sequence>MGIESSGEPEPEGSYVCFYDIANNTELTNLRITRNSRKAGGVGITNYTKNGKEYYCLAVLDNANVDVYESNKPLTDPACSFGEPICSFNFNNIPNGQDDYSGINLVTDQNQNIFFMAYRSEMINYIVEKGPCDDYLDLYRLNCSGGTTLCEQIASRR</sequence>
<evidence type="ECO:0000313" key="2">
    <source>
        <dbReference type="Proteomes" id="UP000255036"/>
    </source>
</evidence>
<dbReference type="AlphaFoldDB" id="A0A371AQP9"/>